<protein>
    <submittedName>
        <fullName evidence="2">Uncharacterized protein</fullName>
    </submittedName>
</protein>
<feature type="compositionally biased region" description="Polar residues" evidence="1">
    <location>
        <begin position="1"/>
        <end position="18"/>
    </location>
</feature>
<organism evidence="2 3">
    <name type="scientific">Tetraparma gracilis</name>
    <dbReference type="NCBI Taxonomy" id="2962635"/>
    <lineage>
        <taxon>Eukaryota</taxon>
        <taxon>Sar</taxon>
        <taxon>Stramenopiles</taxon>
        <taxon>Ochrophyta</taxon>
        <taxon>Bolidophyceae</taxon>
        <taxon>Parmales</taxon>
        <taxon>Triparmaceae</taxon>
        <taxon>Tetraparma</taxon>
    </lineage>
</organism>
<dbReference type="Proteomes" id="UP001165060">
    <property type="component" value="Unassembled WGS sequence"/>
</dbReference>
<gene>
    <name evidence="2" type="ORF">TeGR_g8458</name>
</gene>
<feature type="region of interest" description="Disordered" evidence="1">
    <location>
        <begin position="1"/>
        <end position="118"/>
    </location>
</feature>
<sequence length="202" mass="22327">MGNTQKASNTTPKKNNLTPKRGKAGTPSSTRRPSFTPGGVSISSSSKGISSMGKLGGGTPKRTPKKMYSWELDPDVPDETPEARRQRLSQKDNEHTPGVEGSYKPDSEQEGYYVKSDAAPNPSWVDFRIKLTEAEYKELAHRKKMADQVKKHKARFSRDGDKENGGKKNKNGAIGNMEMSAVHSVLPYVDKKAIEDSLYRAR</sequence>
<evidence type="ECO:0000313" key="3">
    <source>
        <dbReference type="Proteomes" id="UP001165060"/>
    </source>
</evidence>
<feature type="compositionally biased region" description="Basic and acidic residues" evidence="1">
    <location>
        <begin position="81"/>
        <end position="107"/>
    </location>
</feature>
<evidence type="ECO:0000256" key="1">
    <source>
        <dbReference type="SAM" id="MobiDB-lite"/>
    </source>
</evidence>
<keyword evidence="3" id="KW-1185">Reference proteome</keyword>
<proteinExistence type="predicted"/>
<feature type="compositionally biased region" description="Basic and acidic residues" evidence="1">
    <location>
        <begin position="156"/>
        <end position="166"/>
    </location>
</feature>
<evidence type="ECO:0000313" key="2">
    <source>
        <dbReference type="EMBL" id="GMI33387.1"/>
    </source>
</evidence>
<comment type="caution">
    <text evidence="2">The sequence shown here is derived from an EMBL/GenBank/DDBJ whole genome shotgun (WGS) entry which is preliminary data.</text>
</comment>
<reference evidence="2 3" key="1">
    <citation type="journal article" date="2023" name="Commun. Biol.">
        <title>Genome analysis of Parmales, the sister group of diatoms, reveals the evolutionary specialization of diatoms from phago-mixotrophs to photoautotrophs.</title>
        <authorList>
            <person name="Ban H."/>
            <person name="Sato S."/>
            <person name="Yoshikawa S."/>
            <person name="Yamada K."/>
            <person name="Nakamura Y."/>
            <person name="Ichinomiya M."/>
            <person name="Sato N."/>
            <person name="Blanc-Mathieu R."/>
            <person name="Endo H."/>
            <person name="Kuwata A."/>
            <person name="Ogata H."/>
        </authorList>
    </citation>
    <scope>NUCLEOTIDE SEQUENCE [LARGE SCALE GENOMIC DNA]</scope>
</reference>
<feature type="region of interest" description="Disordered" evidence="1">
    <location>
        <begin position="143"/>
        <end position="176"/>
    </location>
</feature>
<feature type="compositionally biased region" description="Low complexity" evidence="1">
    <location>
        <begin position="38"/>
        <end position="53"/>
    </location>
</feature>
<dbReference type="EMBL" id="BRYB01001772">
    <property type="protein sequence ID" value="GMI33387.1"/>
    <property type="molecule type" value="Genomic_DNA"/>
</dbReference>
<accession>A0ABQ6MVL3</accession>
<name>A0ABQ6MVL3_9STRA</name>